<evidence type="ECO:0000259" key="17">
    <source>
        <dbReference type="PROSITE" id="PS51456"/>
    </source>
</evidence>
<dbReference type="InterPro" id="IPR036961">
    <property type="entry name" value="Kinesin_motor_dom_sf"/>
</dbReference>
<feature type="binding site" evidence="14">
    <location>
        <begin position="179"/>
        <end position="186"/>
    </location>
    <ligand>
        <name>ATP</name>
        <dbReference type="ChEBI" id="CHEBI:30616"/>
    </ligand>
</feature>
<dbReference type="Pfam" id="PF02736">
    <property type="entry name" value="Myosin_N"/>
    <property type="match status" value="1"/>
</dbReference>
<keyword evidence="4" id="KW-0488">Methylation</keyword>
<evidence type="ECO:0000256" key="13">
    <source>
        <dbReference type="ARBA" id="ARBA00038612"/>
    </source>
</evidence>
<dbReference type="GO" id="GO:0016460">
    <property type="term" value="C:myosin II complex"/>
    <property type="evidence" value="ECO:0007669"/>
    <property type="project" value="TreeGrafter"/>
</dbReference>
<dbReference type="InterPro" id="IPR008989">
    <property type="entry name" value="Myosin_S1_N"/>
</dbReference>
<dbReference type="PANTHER" id="PTHR45615:SF79">
    <property type="entry name" value="MYOSIN-4"/>
    <property type="match status" value="1"/>
</dbReference>
<dbReference type="Pfam" id="PF00063">
    <property type="entry name" value="Myosin_head"/>
    <property type="match status" value="1"/>
</dbReference>
<evidence type="ECO:0000256" key="15">
    <source>
        <dbReference type="SAM" id="Coils"/>
    </source>
</evidence>
<dbReference type="SUPFAM" id="SSF57997">
    <property type="entry name" value="Tropomyosin"/>
    <property type="match status" value="1"/>
</dbReference>
<dbReference type="InterPro" id="IPR001609">
    <property type="entry name" value="Myosin_head_motor_dom-like"/>
</dbReference>
<dbReference type="FunFam" id="1.20.5.370:FF:000007">
    <property type="entry name" value="Myosin heavy chain"/>
    <property type="match status" value="1"/>
</dbReference>
<dbReference type="FunFam" id="1.20.58.530:FF:000001">
    <property type="entry name" value="Myosin heavy chain"/>
    <property type="match status" value="1"/>
</dbReference>
<keyword evidence="10 14" id="KW-0505">Motor protein</keyword>
<evidence type="ECO:0000256" key="2">
    <source>
        <dbReference type="ARBA" id="ARBA00008314"/>
    </source>
</evidence>
<dbReference type="GO" id="GO:0032982">
    <property type="term" value="C:myosin filament"/>
    <property type="evidence" value="ECO:0007669"/>
    <property type="project" value="UniProtKB-KW"/>
</dbReference>
<dbReference type="FunFam" id="1.20.5.370:FF:000008">
    <property type="entry name" value="Myosin heavy chain"/>
    <property type="match status" value="1"/>
</dbReference>
<dbReference type="Ensembl" id="ENSMCST00000019742.1">
    <property type="protein sequence ID" value="ENSMCSP00000019262.1"/>
    <property type="gene ID" value="ENSMCSG00000013323.1"/>
</dbReference>
<dbReference type="GO" id="GO:0006936">
    <property type="term" value="P:muscle contraction"/>
    <property type="evidence" value="ECO:0007669"/>
    <property type="project" value="TreeGrafter"/>
</dbReference>
<dbReference type="FunFam" id="1.20.5.370:FF:000001">
    <property type="entry name" value="Myosin heavy chain"/>
    <property type="match status" value="1"/>
</dbReference>
<dbReference type="Pfam" id="PF01576">
    <property type="entry name" value="Myosin_tail_1"/>
    <property type="match status" value="1"/>
</dbReference>
<keyword evidence="20" id="KW-1185">Reference proteome</keyword>
<feature type="compositionally biased region" description="Basic and acidic residues" evidence="16">
    <location>
        <begin position="1899"/>
        <end position="1912"/>
    </location>
</feature>
<dbReference type="FunFam" id="3.40.850.10:FF:000024">
    <property type="entry name" value="Myosin heavy chain, isoform J"/>
    <property type="match status" value="1"/>
</dbReference>
<evidence type="ECO:0000256" key="1">
    <source>
        <dbReference type="ARBA" id="ARBA00004657"/>
    </source>
</evidence>
<dbReference type="FunFam" id="1.20.5.370:FF:000003">
    <property type="entry name" value="Myosin heavy chain"/>
    <property type="match status" value="1"/>
</dbReference>
<sequence length="1912" mass="220011">MSSDSEMAIFGEAAPYLRKSEKERIEAQNKPFDAKSSVFVVHPKESFVKGTVQSRESGKVTVKTEGGETLTVKDDQIYSMNPPKYDKIEDMAMMTHLHEPAVLYNLKERYAAWMIYTYSGLFCVTVNPYKWLPVYNPEVVLAYRGKKRQEAPPHIFSISDNAYQFMLTDRENQSILITGESGAGKTVNTKRVIQYFATIAASGDKKKEEQTSGKMQGTLEDQIISANPLLEAFGNAKTVRNDNSSRFGKFIRIHFGATGKLASADIETYLLEKSRVTFQLKAERSYHIFYQIMSNKKPELIDMLLITTNPYDFQFVSQGEITVASINDQEELMATDSAIDILGFSADEKTAIYKLTGAVMHYGNLKFKQKQREEQAEPDGTEVADKAAYLMGLNSADLLKALCYPRVKVGNEYVTKGQTVQQVNNSVGALAKAVYEKMFLWMVVRINQQLDTKQPRQYFIGVLDIAGFEIFDFNSLEQLCINFTNEKLQQFFNHHMFVLEQEEYKKEGIEWTFIDFGMDLAACIELIEKPMGIFSILEEECMFPKATDTSFKNKLYDQHLGKSSNFQKPKPAKGKAEAHFSLVHYAGTVDYNITGWLEKNKDPLNETVIGLYQKSSVKTLALLFASYGGAEAGYFSKFSFSTFENLNKLMTNLRSTHPHFVRCIIPNETKTPGAMEHELVLHQLRCNGVLEGIRICRKGFPMATVGCLEKKRFIFLKKASEKLLGSIDVDHTQYKFGHTKVFFKAGLLGLLEEIEMKKLAQLIPAQARCRGFLMRVEYQRMVERRESIFCIQYNIRAFMNVKHWPWMKLFFKIKPLLKSAESEKEMANMKEEFEKTKEELAKSEAKRKELEEKMVKLVQEKNDLQLQVQSEADALADAEERCDQLIKTKIQLEAKVKEVTERAEDEEEINAELTAKKRKLEDECSELKKDIDDLELTLAKVEKEKHATENKVKNLTEEMAALDETIVKLTKEKKALQEAHQQTLDDLQAEEDKVNTLTKAKIKLEQQVDDLEGSLEQEKKLRMDLERAKRKLEGDLKMAQDSIMDLENDKQQLDEKLKKKDFEISQIQSKIEDEQALGMQLQKKIKELQARIEELEEEIEAERTSRAKAEKHRADLSRELEEISERLEEAGGATAAQVEMNKKREAEFQKMRRDLEEATLQHEATAAALRKKHADSTAELGEQIDNLQRVKQKLEKEKSEMKMEIDDLASNMESVSKAKANLEKMCRTLEDQLSELKTKEEEHQRMINDLNTQRARLQTEAGEYSRQVEEKDALISQLSRGKQGFTQQIEELKRHLEEEIKAKNALAHALQSARHDCDLLREQYEEEQEAKGELQRALSKANGEVAQWRTKYETDAIQRTEELEEAKYEGNALQDAEEHVEAVNAKCASLEKTKQRLQNEVEDLMIDVERSNAACAALDKKQKNFDKILAEWKQKYEETQAELEASQKESRSLSTELFKMKNAYEESLDHLETMKRENKNLQQEISDLTEQIAEGGKAIHELEKVKKQIEQEKSEIQAALEEAEASLEHEEGKILRLQLELNQVKSEIDRKIAEKDEEIDQLKRNHLRVVESLQSSLDAEIRSRNEALRLKKKMEGDLNEMEIQLSHANRQAAEAQKNLRNTQGVLKDTQIHLDDALRTQDDLKEQVAMVERRANLLQAEIEELRAALEQTERSRKVAEQELLDASERVQLLHTQNTSLINTKKKLETDIAQIQSEMEDTIQEARNAEEKAKKAITDAAMMAEELKKEQDTSAHLERMKKNLDQTVKDLQHRLEEAEQLALKGGKKQIQKLEARVRELEGEVDAEQKRSAEAVKGVRKYERRVKELTYQSEEDRKNILRLQDLVDKLQMKVKSYKRQAEEAEELSNVNLSKFRKIQHELEEAEERADIAESQVNKLRAKSRDFHGKKIGEEE</sequence>
<comment type="subunit">
    <text evidence="13">Muscle myosin is a hexameric protein that consists of 2 heavy chain subunits (MHC), 2 alkali light chain subunits (MLC) and 2 regulatory light chain subunits (MLC-2).</text>
</comment>
<keyword evidence="6 14" id="KW-0547">Nucleotide-binding</keyword>
<feature type="domain" description="Myosin motor" evidence="17">
    <location>
        <begin position="86"/>
        <end position="756"/>
    </location>
</feature>
<dbReference type="FunFam" id="2.30.30.360:FF:000001">
    <property type="entry name" value="Myosin heavy chain"/>
    <property type="match status" value="1"/>
</dbReference>
<dbReference type="Gene3D" id="6.10.250.2420">
    <property type="match status" value="1"/>
</dbReference>
<keyword evidence="3" id="KW-0787">Thick filament</keyword>
<keyword evidence="12 14" id="KW-0009">Actin-binding</keyword>
<dbReference type="PROSITE" id="PS51844">
    <property type="entry name" value="SH3_LIKE"/>
    <property type="match status" value="1"/>
</dbReference>
<dbReference type="Gene3D" id="1.20.58.530">
    <property type="match status" value="1"/>
</dbReference>
<dbReference type="GO" id="GO:0030016">
    <property type="term" value="C:myofibril"/>
    <property type="evidence" value="ECO:0007669"/>
    <property type="project" value="UniProtKB-SubCell"/>
</dbReference>
<dbReference type="Gene3D" id="1.20.120.720">
    <property type="entry name" value="Myosin VI head, motor domain, U50 subdomain"/>
    <property type="match status" value="1"/>
</dbReference>
<dbReference type="FunFam" id="1.10.10.820:FF:000001">
    <property type="entry name" value="Myosin heavy chain"/>
    <property type="match status" value="1"/>
</dbReference>
<dbReference type="FunFam" id="1.20.5.370:FF:000002">
    <property type="entry name" value="Myosin heavy chain"/>
    <property type="match status" value="1"/>
</dbReference>
<keyword evidence="9 14" id="KW-0518">Myosin</keyword>
<dbReference type="FunFam" id="1.20.5.340:FF:000013">
    <property type="entry name" value="Myosin heavy chain"/>
    <property type="match status" value="1"/>
</dbReference>
<reference evidence="19" key="1">
    <citation type="submission" date="2025-08" db="UniProtKB">
        <authorList>
            <consortium name="Ensembl"/>
        </authorList>
    </citation>
    <scope>IDENTIFICATION</scope>
</reference>
<evidence type="ECO:0000256" key="4">
    <source>
        <dbReference type="ARBA" id="ARBA00022481"/>
    </source>
</evidence>
<evidence type="ECO:0000259" key="18">
    <source>
        <dbReference type="PROSITE" id="PS51844"/>
    </source>
</evidence>
<dbReference type="SUPFAM" id="SSF90257">
    <property type="entry name" value="Myosin rod fragments"/>
    <property type="match status" value="5"/>
</dbReference>
<dbReference type="SMART" id="SM00242">
    <property type="entry name" value="MYSc"/>
    <property type="match status" value="1"/>
</dbReference>
<evidence type="ECO:0000256" key="14">
    <source>
        <dbReference type="PROSITE-ProRule" id="PRU00782"/>
    </source>
</evidence>
<dbReference type="FunFam" id="1.20.5.340:FF:000006">
    <property type="entry name" value="Myosin heavy chain"/>
    <property type="match status" value="1"/>
</dbReference>
<dbReference type="FunFam" id="1.20.5.340:FF:000002">
    <property type="entry name" value="Myosin heavy chain"/>
    <property type="match status" value="1"/>
</dbReference>
<keyword evidence="8 15" id="KW-0175">Coiled coil</keyword>
<dbReference type="PROSITE" id="PS51456">
    <property type="entry name" value="MYOSIN_MOTOR"/>
    <property type="match status" value="1"/>
</dbReference>
<evidence type="ECO:0000256" key="5">
    <source>
        <dbReference type="ARBA" id="ARBA00022490"/>
    </source>
</evidence>
<feature type="region of interest" description="Disordered" evidence="16">
    <location>
        <begin position="1883"/>
        <end position="1912"/>
    </location>
</feature>
<evidence type="ECO:0000256" key="10">
    <source>
        <dbReference type="ARBA" id="ARBA00023175"/>
    </source>
</evidence>
<dbReference type="InterPro" id="IPR004009">
    <property type="entry name" value="SH3_Myosin"/>
</dbReference>
<evidence type="ECO:0000256" key="16">
    <source>
        <dbReference type="SAM" id="MobiDB-lite"/>
    </source>
</evidence>
<dbReference type="GO" id="GO:0051015">
    <property type="term" value="F:actin filament binding"/>
    <property type="evidence" value="ECO:0007669"/>
    <property type="project" value="InterPro"/>
</dbReference>
<comment type="similarity">
    <text evidence="2 14">Belongs to the TRAFAC class myosin-kinesin ATPase superfamily. Myosin family.</text>
</comment>
<dbReference type="Gene3D" id="1.20.5.4820">
    <property type="match status" value="1"/>
</dbReference>
<dbReference type="Gene3D" id="1.10.10.820">
    <property type="match status" value="1"/>
</dbReference>
<evidence type="ECO:0000256" key="8">
    <source>
        <dbReference type="ARBA" id="ARBA00023054"/>
    </source>
</evidence>
<dbReference type="Gene3D" id="1.20.5.340">
    <property type="match status" value="5"/>
</dbReference>
<dbReference type="InterPro" id="IPR027417">
    <property type="entry name" value="P-loop_NTPase"/>
</dbReference>
<keyword evidence="5" id="KW-0963">Cytoplasm</keyword>
<feature type="coiled-coil region" evidence="15">
    <location>
        <begin position="819"/>
        <end position="1344"/>
    </location>
</feature>
<dbReference type="CDD" id="cd01377">
    <property type="entry name" value="MYSc_class_II"/>
    <property type="match status" value="1"/>
</dbReference>
<feature type="region of interest" description="Actin-binding" evidence="14">
    <location>
        <begin position="646"/>
        <end position="668"/>
    </location>
</feature>
<dbReference type="FunFam" id="1.20.5.340:FF:000004">
    <property type="entry name" value="Myosin heavy chain"/>
    <property type="match status" value="1"/>
</dbReference>
<dbReference type="Proteomes" id="UP000694560">
    <property type="component" value="Unplaced"/>
</dbReference>
<evidence type="ECO:0000256" key="9">
    <source>
        <dbReference type="ARBA" id="ARBA00023123"/>
    </source>
</evidence>
<dbReference type="FunFam" id="1.20.5.340:FF:000003">
    <property type="entry name" value="Myosin heavy chain"/>
    <property type="match status" value="1"/>
</dbReference>
<dbReference type="Gene3D" id="2.30.30.360">
    <property type="entry name" value="Myosin S1 fragment, N-terminal"/>
    <property type="match status" value="1"/>
</dbReference>
<dbReference type="GO" id="GO:0000146">
    <property type="term" value="F:microfilament motor activity"/>
    <property type="evidence" value="ECO:0007669"/>
    <property type="project" value="TreeGrafter"/>
</dbReference>
<evidence type="ECO:0000256" key="7">
    <source>
        <dbReference type="ARBA" id="ARBA00022840"/>
    </source>
</evidence>
<comment type="subcellular location">
    <subcellularLocation>
        <location evidence="1">Cytoplasm</location>
        <location evidence="1">Myofibril</location>
    </subcellularLocation>
</comment>
<name>A0A8C5UEX7_9PASS</name>
<feature type="domain" description="Myosin N-terminal SH3-like" evidence="18">
    <location>
        <begin position="33"/>
        <end position="82"/>
    </location>
</feature>
<dbReference type="PANTHER" id="PTHR45615">
    <property type="entry name" value="MYOSIN HEAVY CHAIN, NON-MUSCLE"/>
    <property type="match status" value="1"/>
</dbReference>
<evidence type="ECO:0000256" key="3">
    <source>
        <dbReference type="ARBA" id="ARBA00022433"/>
    </source>
</evidence>
<protein>
    <submittedName>
        <fullName evidence="19">Uncharacterized protein</fullName>
    </submittedName>
</protein>
<evidence type="ECO:0000313" key="19">
    <source>
        <dbReference type="Ensembl" id="ENSMCSP00000019262.1"/>
    </source>
</evidence>
<evidence type="ECO:0000256" key="6">
    <source>
        <dbReference type="ARBA" id="ARBA00022741"/>
    </source>
</evidence>
<reference evidence="19" key="2">
    <citation type="submission" date="2025-09" db="UniProtKB">
        <authorList>
            <consortium name="Ensembl"/>
        </authorList>
    </citation>
    <scope>IDENTIFICATION</scope>
</reference>
<dbReference type="FunFam" id="1.20.120.720:FF:000001">
    <property type="entry name" value="Myosin heavy chain, muscle"/>
    <property type="match status" value="1"/>
</dbReference>
<proteinExistence type="inferred from homology"/>
<dbReference type="GO" id="GO:0005524">
    <property type="term" value="F:ATP binding"/>
    <property type="evidence" value="ECO:0007669"/>
    <property type="project" value="UniProtKB-UniRule"/>
</dbReference>
<organism evidence="19 20">
    <name type="scientific">Malurus cyaneus samueli</name>
    <dbReference type="NCBI Taxonomy" id="2593467"/>
    <lineage>
        <taxon>Eukaryota</taxon>
        <taxon>Metazoa</taxon>
        <taxon>Chordata</taxon>
        <taxon>Craniata</taxon>
        <taxon>Vertebrata</taxon>
        <taxon>Euteleostomi</taxon>
        <taxon>Archelosauria</taxon>
        <taxon>Archosauria</taxon>
        <taxon>Dinosauria</taxon>
        <taxon>Saurischia</taxon>
        <taxon>Theropoda</taxon>
        <taxon>Coelurosauria</taxon>
        <taxon>Aves</taxon>
        <taxon>Neognathae</taxon>
        <taxon>Neoaves</taxon>
        <taxon>Telluraves</taxon>
        <taxon>Australaves</taxon>
        <taxon>Passeriformes</taxon>
        <taxon>Meliphagoidea</taxon>
        <taxon>Maluridae</taxon>
        <taxon>Malurus</taxon>
    </lineage>
</organism>
<dbReference type="InterPro" id="IPR014751">
    <property type="entry name" value="XRCC4-like_C"/>
</dbReference>
<dbReference type="InterPro" id="IPR002928">
    <property type="entry name" value="Myosin_tail"/>
</dbReference>
<dbReference type="Gene3D" id="3.40.850.10">
    <property type="entry name" value="Kinesin motor domain"/>
    <property type="match status" value="1"/>
</dbReference>
<keyword evidence="7 14" id="KW-0067">ATP-binding</keyword>
<evidence type="ECO:0000256" key="12">
    <source>
        <dbReference type="ARBA" id="ARBA00023203"/>
    </source>
</evidence>
<evidence type="ECO:0000256" key="11">
    <source>
        <dbReference type="ARBA" id="ARBA00023179"/>
    </source>
</evidence>
<accession>A0A8C5UEX7</accession>
<dbReference type="PRINTS" id="PR00193">
    <property type="entry name" value="MYOSINHEAVY"/>
</dbReference>
<evidence type="ECO:0000313" key="20">
    <source>
        <dbReference type="Proteomes" id="UP000694560"/>
    </source>
</evidence>
<dbReference type="OrthoDB" id="312459at2759"/>
<dbReference type="SUPFAM" id="SSF52540">
    <property type="entry name" value="P-loop containing nucleoside triphosphate hydrolases"/>
    <property type="match status" value="1"/>
</dbReference>
<dbReference type="PROSITE" id="PS50096">
    <property type="entry name" value="IQ"/>
    <property type="match status" value="1"/>
</dbReference>
<dbReference type="Gene3D" id="1.20.5.370">
    <property type="match status" value="4"/>
</dbReference>
<keyword evidence="11" id="KW-0514">Muscle protein</keyword>